<dbReference type="AlphaFoldDB" id="A0A9X0BX94"/>
<keyword evidence="10" id="KW-1185">Reference proteome</keyword>
<feature type="transmembrane region" description="Helical" evidence="8">
    <location>
        <begin position="460"/>
        <end position="485"/>
    </location>
</feature>
<feature type="transmembrane region" description="Helical" evidence="8">
    <location>
        <begin position="423"/>
        <end position="448"/>
    </location>
</feature>
<feature type="transmembrane region" description="Helical" evidence="8">
    <location>
        <begin position="313"/>
        <end position="330"/>
    </location>
</feature>
<keyword evidence="5 8" id="KW-1133">Transmembrane helix</keyword>
<reference evidence="9" key="1">
    <citation type="submission" date="2022-12" db="EMBL/GenBank/DDBJ databases">
        <authorList>
            <person name="Petersen C."/>
        </authorList>
    </citation>
    <scope>NUCLEOTIDE SEQUENCE</scope>
    <source>
        <strain evidence="9">IBT 17660</strain>
    </source>
</reference>
<evidence type="ECO:0000256" key="8">
    <source>
        <dbReference type="SAM" id="Phobius"/>
    </source>
</evidence>
<keyword evidence="6 8" id="KW-0472">Membrane</keyword>
<gene>
    <name evidence="9" type="ORF">N7530_002011</name>
</gene>
<feature type="transmembrane region" description="Helical" evidence="8">
    <location>
        <begin position="246"/>
        <end position="266"/>
    </location>
</feature>
<keyword evidence="4 8" id="KW-0812">Transmembrane</keyword>
<dbReference type="GO" id="GO:0005886">
    <property type="term" value="C:plasma membrane"/>
    <property type="evidence" value="ECO:0007669"/>
    <property type="project" value="UniProtKB-SubCell"/>
</dbReference>
<evidence type="ECO:0000256" key="6">
    <source>
        <dbReference type="ARBA" id="ARBA00023136"/>
    </source>
</evidence>
<evidence type="ECO:0000256" key="3">
    <source>
        <dbReference type="ARBA" id="ARBA00022475"/>
    </source>
</evidence>
<keyword evidence="3" id="KW-1003">Cell membrane</keyword>
<dbReference type="Pfam" id="PF07690">
    <property type="entry name" value="MFS_1"/>
    <property type="match status" value="1"/>
</dbReference>
<dbReference type="OrthoDB" id="3936150at2759"/>
<evidence type="ECO:0000256" key="5">
    <source>
        <dbReference type="ARBA" id="ARBA00022989"/>
    </source>
</evidence>
<feature type="transmembrane region" description="Helical" evidence="8">
    <location>
        <begin position="506"/>
        <end position="525"/>
    </location>
</feature>
<feature type="transmembrane region" description="Helical" evidence="8">
    <location>
        <begin position="601"/>
        <end position="620"/>
    </location>
</feature>
<evidence type="ECO:0000313" key="10">
    <source>
        <dbReference type="Proteomes" id="UP001147760"/>
    </source>
</evidence>
<proteinExistence type="predicted"/>
<evidence type="ECO:0000313" key="9">
    <source>
        <dbReference type="EMBL" id="KAJ5487711.1"/>
    </source>
</evidence>
<name>A0A9X0BX94_9EURO</name>
<evidence type="ECO:0000256" key="7">
    <source>
        <dbReference type="SAM" id="MobiDB-lite"/>
    </source>
</evidence>
<feature type="region of interest" description="Disordered" evidence="7">
    <location>
        <begin position="85"/>
        <end position="120"/>
    </location>
</feature>
<evidence type="ECO:0008006" key="11">
    <source>
        <dbReference type="Google" id="ProtNLM"/>
    </source>
</evidence>
<feature type="transmembrane region" description="Helical" evidence="8">
    <location>
        <begin position="272"/>
        <end position="292"/>
    </location>
</feature>
<evidence type="ECO:0000256" key="1">
    <source>
        <dbReference type="ARBA" id="ARBA00004651"/>
    </source>
</evidence>
<dbReference type="Gene3D" id="1.20.1250.20">
    <property type="entry name" value="MFS general substrate transporter like domains"/>
    <property type="match status" value="1"/>
</dbReference>
<keyword evidence="2" id="KW-0813">Transport</keyword>
<accession>A0A9X0BX94</accession>
<dbReference type="EMBL" id="JAPWDO010000001">
    <property type="protein sequence ID" value="KAJ5487711.1"/>
    <property type="molecule type" value="Genomic_DNA"/>
</dbReference>
<comment type="subcellular location">
    <subcellularLocation>
        <location evidence="1">Cell membrane</location>
        <topology evidence="1">Multi-pass membrane protein</topology>
    </subcellularLocation>
</comment>
<dbReference type="InterPro" id="IPR011701">
    <property type="entry name" value="MFS"/>
</dbReference>
<sequence>MSFLPPSSICGDRSSSTALDIQYNNYGFDPETNDPESSTMQSFLQHRAIRRKLEQQFVTKHEKPENVWTHEGQYGYREGEIYTHPRERSDDPAAERRREHGHRTFISGPSLQPRHTAASHLGREGDIEGAEYDPELSTDPHTINSAETLGNTPDIMVTGVERPWPGVSTDSESDIESVKRNKLIVVTFEGEDDEMDPHNWTLKRRMLVTLLTALMGCVIFWSSTIDATALPETTKAYKTSFEVQTLPTAMFLIGCGVGALITAPISEVIGRNFVYIPTMLGFILFNMGGRAFPDNSTANSATLVDVWSRIERVYTFPIYSIIIFIGPLVGPTPGAFAVNAESVSWRWVNWMTIIFAGLVLIPVVLFLPESYSPILLYWKAQELRRLTGDDRYRSPLEFRKATFAHRLGASLYRPLLLFATEPIILIHSVYLTVLFMILFTFLAGYISIYHIASHFSPTSVALAFLGILVGVLLSLLILPISMWLLRREIYRSRGRGEHRPDPEISLYMGMFGAPAVPISLFWMGWTARLEISYWSPLVASVFYGFGTLCVFVSAYQYVSDAFESHATSALSSLQMTRLVGAGVMVIIGDIMYKNLGVGWTLTLWGCLSALFMPVPYLLYWRGYKIRQRSWYARRHEHD</sequence>
<organism evidence="9 10">
    <name type="scientific">Penicillium desertorum</name>
    <dbReference type="NCBI Taxonomy" id="1303715"/>
    <lineage>
        <taxon>Eukaryota</taxon>
        <taxon>Fungi</taxon>
        <taxon>Dikarya</taxon>
        <taxon>Ascomycota</taxon>
        <taxon>Pezizomycotina</taxon>
        <taxon>Eurotiomycetes</taxon>
        <taxon>Eurotiomycetidae</taxon>
        <taxon>Eurotiales</taxon>
        <taxon>Aspergillaceae</taxon>
        <taxon>Penicillium</taxon>
    </lineage>
</organism>
<comment type="caution">
    <text evidence="9">The sequence shown here is derived from an EMBL/GenBank/DDBJ whole genome shotgun (WGS) entry which is preliminary data.</text>
</comment>
<dbReference type="SUPFAM" id="SSF103473">
    <property type="entry name" value="MFS general substrate transporter"/>
    <property type="match status" value="1"/>
</dbReference>
<dbReference type="PANTHER" id="PTHR23502:SF186">
    <property type="entry name" value="MAJOR FACILITATOR SUPERFAMILY (MFS) PROFILE DOMAIN-CONTAINING PROTEIN"/>
    <property type="match status" value="1"/>
</dbReference>
<feature type="compositionally biased region" description="Basic and acidic residues" evidence="7">
    <location>
        <begin position="85"/>
        <end position="98"/>
    </location>
</feature>
<reference evidence="9" key="2">
    <citation type="journal article" date="2023" name="IMA Fungus">
        <title>Comparative genomic study of the Penicillium genus elucidates a diverse pangenome and 15 lateral gene transfer events.</title>
        <authorList>
            <person name="Petersen C."/>
            <person name="Sorensen T."/>
            <person name="Nielsen M.R."/>
            <person name="Sondergaard T.E."/>
            <person name="Sorensen J.L."/>
            <person name="Fitzpatrick D.A."/>
            <person name="Frisvad J.C."/>
            <person name="Nielsen K.L."/>
        </authorList>
    </citation>
    <scope>NUCLEOTIDE SEQUENCE</scope>
    <source>
        <strain evidence="9">IBT 17660</strain>
    </source>
</reference>
<evidence type="ECO:0000256" key="2">
    <source>
        <dbReference type="ARBA" id="ARBA00022448"/>
    </source>
</evidence>
<evidence type="ECO:0000256" key="4">
    <source>
        <dbReference type="ARBA" id="ARBA00022692"/>
    </source>
</evidence>
<dbReference type="PANTHER" id="PTHR23502">
    <property type="entry name" value="MAJOR FACILITATOR SUPERFAMILY"/>
    <property type="match status" value="1"/>
</dbReference>
<dbReference type="Proteomes" id="UP001147760">
    <property type="component" value="Unassembled WGS sequence"/>
</dbReference>
<feature type="transmembrane region" description="Helical" evidence="8">
    <location>
        <begin position="206"/>
        <end position="225"/>
    </location>
</feature>
<protein>
    <recommendedName>
        <fullName evidence="11">Major facilitator superfamily (MFS) profile domain-containing protein</fullName>
    </recommendedName>
</protein>
<feature type="transmembrane region" description="Helical" evidence="8">
    <location>
        <begin position="350"/>
        <end position="367"/>
    </location>
</feature>
<dbReference type="InterPro" id="IPR036259">
    <property type="entry name" value="MFS_trans_sf"/>
</dbReference>
<feature type="transmembrane region" description="Helical" evidence="8">
    <location>
        <begin position="537"/>
        <end position="558"/>
    </location>
</feature>
<dbReference type="GO" id="GO:0022857">
    <property type="term" value="F:transmembrane transporter activity"/>
    <property type="evidence" value="ECO:0007669"/>
    <property type="project" value="InterPro"/>
</dbReference>